<keyword evidence="2" id="KW-0813">Transport</keyword>
<organism evidence="8 9">
    <name type="scientific">Candidatus Roizmanbacteria bacterium GW2011_GWA2_37_7</name>
    <dbReference type="NCBI Taxonomy" id="1618481"/>
    <lineage>
        <taxon>Bacteria</taxon>
        <taxon>Candidatus Roizmaniibacteriota</taxon>
    </lineage>
</organism>
<feature type="transmembrane region" description="Helical" evidence="6">
    <location>
        <begin position="86"/>
        <end position="103"/>
    </location>
</feature>
<keyword evidence="4 6" id="KW-1133">Transmembrane helix</keyword>
<dbReference type="InterPro" id="IPR001958">
    <property type="entry name" value="Tet-R_TetA/multi-R_MdtG-like"/>
</dbReference>
<feature type="transmembrane region" description="Helical" evidence="6">
    <location>
        <begin position="316"/>
        <end position="338"/>
    </location>
</feature>
<evidence type="ECO:0000313" key="8">
    <source>
        <dbReference type="EMBL" id="KKQ37315.1"/>
    </source>
</evidence>
<dbReference type="InterPro" id="IPR011701">
    <property type="entry name" value="MFS"/>
</dbReference>
<reference evidence="8 9" key="1">
    <citation type="journal article" date="2015" name="Nature">
        <title>rRNA introns, odd ribosomes, and small enigmatic genomes across a large radiation of phyla.</title>
        <authorList>
            <person name="Brown C.T."/>
            <person name="Hug L.A."/>
            <person name="Thomas B.C."/>
            <person name="Sharon I."/>
            <person name="Castelle C.J."/>
            <person name="Singh A."/>
            <person name="Wilkins M.J."/>
            <person name="Williams K.H."/>
            <person name="Banfield J.F."/>
        </authorList>
    </citation>
    <scope>NUCLEOTIDE SEQUENCE [LARGE SCALE GENOMIC DNA]</scope>
</reference>
<dbReference type="AlphaFoldDB" id="A0A0G0HFK5"/>
<feature type="transmembrane region" description="Helical" evidence="6">
    <location>
        <begin position="261"/>
        <end position="280"/>
    </location>
</feature>
<evidence type="ECO:0000256" key="5">
    <source>
        <dbReference type="ARBA" id="ARBA00023136"/>
    </source>
</evidence>
<dbReference type="InterPro" id="IPR050930">
    <property type="entry name" value="MFS_Vesicular_Transporter"/>
</dbReference>
<feature type="transmembrane region" description="Helical" evidence="6">
    <location>
        <begin position="56"/>
        <end position="74"/>
    </location>
</feature>
<dbReference type="PRINTS" id="PR01035">
    <property type="entry name" value="TCRTETA"/>
</dbReference>
<sequence>MRTYHHTIHFLRTYGIKHAFMYRAFIMIFFWSIFDGILTYILPLLISEHGFSKSEMGMILGSSSFAGAVFDIVVSKYLKTPHYRKLYASVFILSFSFLGILYFASTVWIFLLAMAVWGIYWDLFHFANFDFISRTTPEKEHSSSFGIQGIFHSLGILIAPIIAGLLIETTIDSKPFIVSGWMLFLSIIVYIGLWIQSKKREEISAKPVQRSTDWKHEYKIWLMITKQLAPVLVLTFLIYITDAFFWTIGPLIAEHGEFGKFGGFLLAAYSFPSLIIGWFVGTISNRFGKKRTAVYSFLIGSCVLSLFMFVKEPISMIVLVSIASSCIGLSFPALNGAYADYIFETQIYEKEIQGIVDFFYNIGWMIGPMLAGILAQIFGNAESFSILAIFCAGVSIILVLKMPRKIRLKVPAPRGCGI</sequence>
<dbReference type="PANTHER" id="PTHR23506:SF23">
    <property type="entry name" value="GH10249P"/>
    <property type="match status" value="1"/>
</dbReference>
<comment type="subcellular location">
    <subcellularLocation>
        <location evidence="1">Membrane</location>
        <topology evidence="1">Multi-pass membrane protein</topology>
    </subcellularLocation>
</comment>
<keyword evidence="3 6" id="KW-0812">Transmembrane</keyword>
<accession>A0A0G0HFK5</accession>
<feature type="transmembrane region" description="Helical" evidence="6">
    <location>
        <begin position="109"/>
        <end position="129"/>
    </location>
</feature>
<comment type="caution">
    <text evidence="8">The sequence shown here is derived from an EMBL/GenBank/DDBJ whole genome shotgun (WGS) entry which is preliminary data.</text>
</comment>
<dbReference type="GO" id="GO:0022857">
    <property type="term" value="F:transmembrane transporter activity"/>
    <property type="evidence" value="ECO:0007669"/>
    <property type="project" value="InterPro"/>
</dbReference>
<evidence type="ECO:0000256" key="2">
    <source>
        <dbReference type="ARBA" id="ARBA00022448"/>
    </source>
</evidence>
<proteinExistence type="predicted"/>
<protein>
    <submittedName>
        <fullName evidence="8">Sugar efflux transporter</fullName>
    </submittedName>
</protein>
<dbReference type="InterPro" id="IPR036259">
    <property type="entry name" value="MFS_trans_sf"/>
</dbReference>
<dbReference type="STRING" id="1618481.US54_C0037G0003"/>
<feature type="domain" description="Major facilitator superfamily (MFS) profile" evidence="7">
    <location>
        <begin position="20"/>
        <end position="406"/>
    </location>
</feature>
<name>A0A0G0HFK5_9BACT</name>
<dbReference type="InterPro" id="IPR020846">
    <property type="entry name" value="MFS_dom"/>
</dbReference>
<evidence type="ECO:0000256" key="4">
    <source>
        <dbReference type="ARBA" id="ARBA00022989"/>
    </source>
</evidence>
<dbReference type="EMBL" id="LBTJ01000037">
    <property type="protein sequence ID" value="KKQ37315.1"/>
    <property type="molecule type" value="Genomic_DNA"/>
</dbReference>
<evidence type="ECO:0000256" key="1">
    <source>
        <dbReference type="ARBA" id="ARBA00004141"/>
    </source>
</evidence>
<keyword evidence="5 6" id="KW-0472">Membrane</keyword>
<feature type="transmembrane region" description="Helical" evidence="6">
    <location>
        <begin position="292"/>
        <end position="310"/>
    </location>
</feature>
<feature type="transmembrane region" description="Helical" evidence="6">
    <location>
        <begin position="358"/>
        <end position="378"/>
    </location>
</feature>
<dbReference type="Proteomes" id="UP000034471">
    <property type="component" value="Unassembled WGS sequence"/>
</dbReference>
<dbReference type="SUPFAM" id="SSF103473">
    <property type="entry name" value="MFS general substrate transporter"/>
    <property type="match status" value="1"/>
</dbReference>
<feature type="transmembrane region" description="Helical" evidence="6">
    <location>
        <begin position="228"/>
        <end position="249"/>
    </location>
</feature>
<dbReference type="Gene3D" id="1.20.1250.20">
    <property type="entry name" value="MFS general substrate transporter like domains"/>
    <property type="match status" value="2"/>
</dbReference>
<evidence type="ECO:0000313" key="9">
    <source>
        <dbReference type="Proteomes" id="UP000034471"/>
    </source>
</evidence>
<dbReference type="Pfam" id="PF07690">
    <property type="entry name" value="MFS_1"/>
    <property type="match status" value="1"/>
</dbReference>
<feature type="transmembrane region" description="Helical" evidence="6">
    <location>
        <begin position="150"/>
        <end position="171"/>
    </location>
</feature>
<dbReference type="PROSITE" id="PS50850">
    <property type="entry name" value="MFS"/>
    <property type="match status" value="1"/>
</dbReference>
<feature type="transmembrane region" description="Helical" evidence="6">
    <location>
        <begin position="20"/>
        <end position="44"/>
    </location>
</feature>
<evidence type="ECO:0000256" key="3">
    <source>
        <dbReference type="ARBA" id="ARBA00022692"/>
    </source>
</evidence>
<evidence type="ECO:0000259" key="7">
    <source>
        <dbReference type="PROSITE" id="PS50850"/>
    </source>
</evidence>
<feature type="transmembrane region" description="Helical" evidence="6">
    <location>
        <begin position="177"/>
        <end position="195"/>
    </location>
</feature>
<dbReference type="PANTHER" id="PTHR23506">
    <property type="entry name" value="GH10249P"/>
    <property type="match status" value="1"/>
</dbReference>
<dbReference type="GO" id="GO:0016020">
    <property type="term" value="C:membrane"/>
    <property type="evidence" value="ECO:0007669"/>
    <property type="project" value="UniProtKB-SubCell"/>
</dbReference>
<gene>
    <name evidence="8" type="ORF">US54_C0037G0003</name>
</gene>
<evidence type="ECO:0000256" key="6">
    <source>
        <dbReference type="SAM" id="Phobius"/>
    </source>
</evidence>
<feature type="transmembrane region" description="Helical" evidence="6">
    <location>
        <begin position="384"/>
        <end position="400"/>
    </location>
</feature>